<gene>
    <name evidence="10" type="ORF">SAMN05216243_0516</name>
</gene>
<keyword evidence="10" id="KW-0969">Cilium</keyword>
<dbReference type="PANTHER" id="PTHR34982:SF1">
    <property type="entry name" value="FLAGELLAR ASSEMBLY PROTEIN FLIH"/>
    <property type="match status" value="1"/>
</dbReference>
<feature type="domain" description="Flagellar assembly protein FliH/Type III secretion system HrpE" evidence="9">
    <location>
        <begin position="115"/>
        <end position="238"/>
    </location>
</feature>
<organism evidence="10 11">
    <name type="scientific">Sediminibacillus albus</name>
    <dbReference type="NCBI Taxonomy" id="407036"/>
    <lineage>
        <taxon>Bacteria</taxon>
        <taxon>Bacillati</taxon>
        <taxon>Bacillota</taxon>
        <taxon>Bacilli</taxon>
        <taxon>Bacillales</taxon>
        <taxon>Bacillaceae</taxon>
        <taxon>Sediminibacillus</taxon>
    </lineage>
</organism>
<dbReference type="GO" id="GO:0015031">
    <property type="term" value="P:protein transport"/>
    <property type="evidence" value="ECO:0007669"/>
    <property type="project" value="UniProtKB-KW"/>
</dbReference>
<dbReference type="GO" id="GO:0044781">
    <property type="term" value="P:bacterial-type flagellum organization"/>
    <property type="evidence" value="ECO:0007669"/>
    <property type="project" value="UniProtKB-KW"/>
</dbReference>
<keyword evidence="5" id="KW-0653">Protein transport</keyword>
<name>A0A1G8W246_9BACI</name>
<accession>A0A1G8W246</accession>
<keyword evidence="3" id="KW-0813">Transport</keyword>
<evidence type="ECO:0000256" key="3">
    <source>
        <dbReference type="ARBA" id="ARBA00022448"/>
    </source>
</evidence>
<comment type="function">
    <text evidence="1">Needed for flagellar regrowth and assembly.</text>
</comment>
<dbReference type="InterPro" id="IPR022524">
    <property type="entry name" value="FliH_Bacilli"/>
</dbReference>
<reference evidence="10 11" key="1">
    <citation type="submission" date="2016-10" db="EMBL/GenBank/DDBJ databases">
        <authorList>
            <person name="de Groot N.N."/>
        </authorList>
    </citation>
    <scope>NUCLEOTIDE SEQUENCE [LARGE SCALE GENOMIC DNA]</scope>
    <source>
        <strain evidence="10 11">CGMCC 1.6502</strain>
    </source>
</reference>
<evidence type="ECO:0000256" key="8">
    <source>
        <dbReference type="SAM" id="Coils"/>
    </source>
</evidence>
<evidence type="ECO:0000256" key="5">
    <source>
        <dbReference type="ARBA" id="ARBA00022927"/>
    </source>
</evidence>
<proteinExistence type="inferred from homology"/>
<evidence type="ECO:0000313" key="11">
    <source>
        <dbReference type="Proteomes" id="UP000198694"/>
    </source>
</evidence>
<protein>
    <recommendedName>
        <fullName evidence="7">Flagellar assembly protein FliH</fullName>
    </recommendedName>
</protein>
<evidence type="ECO:0000256" key="7">
    <source>
        <dbReference type="NCBIfam" id="TIGR03825"/>
    </source>
</evidence>
<sequence length="255" mass="29132">MSLSNSRQEHQAEGNRKIIGLKPVVKKVESIPVSTPEDELQNVEQQLEIAKEKLARVKQEAEQTVQQANEQAEKQKSDWLKEKERLYEEVKQQGYQAGFEMGKQEGIMQYEGMLNEAKAIINDAKTDYEAVLEKSEDTVLELAIRAASRIIHRELAESDVFANIVQQVIREAKDQEKIAVYSHPDDYQVIMKQKDELRNIVVGQAELYFYPVLDLAKGSCIVETSFGRIDAGVDTRLLELRDKLFEVSRGNPNEH</sequence>
<keyword evidence="4" id="KW-1005">Bacterial flagellum biogenesis</keyword>
<keyword evidence="10" id="KW-0282">Flagellum</keyword>
<keyword evidence="8" id="KW-0175">Coiled coil</keyword>
<evidence type="ECO:0000256" key="6">
    <source>
        <dbReference type="ARBA" id="ARBA00023225"/>
    </source>
</evidence>
<evidence type="ECO:0000313" key="10">
    <source>
        <dbReference type="EMBL" id="SDJ72464.1"/>
    </source>
</evidence>
<evidence type="ECO:0000256" key="1">
    <source>
        <dbReference type="ARBA" id="ARBA00003041"/>
    </source>
</evidence>
<dbReference type="STRING" id="407036.SAMN05216243_0516"/>
<dbReference type="Pfam" id="PF02108">
    <property type="entry name" value="FliH"/>
    <property type="match status" value="1"/>
</dbReference>
<dbReference type="EMBL" id="FNFL01000001">
    <property type="protein sequence ID" value="SDJ72464.1"/>
    <property type="molecule type" value="Genomic_DNA"/>
</dbReference>
<evidence type="ECO:0000256" key="2">
    <source>
        <dbReference type="ARBA" id="ARBA00006602"/>
    </source>
</evidence>
<dbReference type="NCBIfam" id="TIGR03825">
    <property type="entry name" value="FliH_bacil"/>
    <property type="match status" value="1"/>
</dbReference>
<keyword evidence="10" id="KW-0966">Cell projection</keyword>
<dbReference type="InterPro" id="IPR018035">
    <property type="entry name" value="Flagellar_FliH/T3SS_HrpE"/>
</dbReference>
<feature type="coiled-coil region" evidence="8">
    <location>
        <begin position="33"/>
        <end position="134"/>
    </location>
</feature>
<keyword evidence="6" id="KW-1006">Bacterial flagellum protein export</keyword>
<dbReference type="PANTHER" id="PTHR34982">
    <property type="entry name" value="YOP PROTEINS TRANSLOCATION PROTEIN L"/>
    <property type="match status" value="1"/>
</dbReference>
<comment type="similarity">
    <text evidence="2">Belongs to the FliH family.</text>
</comment>
<keyword evidence="11" id="KW-1185">Reference proteome</keyword>
<dbReference type="GO" id="GO:0005829">
    <property type="term" value="C:cytosol"/>
    <property type="evidence" value="ECO:0007669"/>
    <property type="project" value="TreeGrafter"/>
</dbReference>
<evidence type="ECO:0000256" key="4">
    <source>
        <dbReference type="ARBA" id="ARBA00022795"/>
    </source>
</evidence>
<dbReference type="AlphaFoldDB" id="A0A1G8W246"/>
<dbReference type="Proteomes" id="UP000198694">
    <property type="component" value="Unassembled WGS sequence"/>
</dbReference>
<evidence type="ECO:0000259" key="9">
    <source>
        <dbReference type="Pfam" id="PF02108"/>
    </source>
</evidence>
<dbReference type="InterPro" id="IPR051472">
    <property type="entry name" value="T3SS_Stator/FliH"/>
</dbReference>